<organism evidence="8 9">
    <name type="scientific">Ectopseudomonas oleovorans</name>
    <name type="common">Pseudomonas oleovorans</name>
    <dbReference type="NCBI Taxonomy" id="301"/>
    <lineage>
        <taxon>Bacteria</taxon>
        <taxon>Pseudomonadati</taxon>
        <taxon>Pseudomonadota</taxon>
        <taxon>Gammaproteobacteria</taxon>
        <taxon>Pseudomonadales</taxon>
        <taxon>Pseudomonadaceae</taxon>
        <taxon>Ectopseudomonas</taxon>
    </lineage>
</organism>
<proteinExistence type="predicted"/>
<dbReference type="GO" id="GO:0009279">
    <property type="term" value="C:cell outer membrane"/>
    <property type="evidence" value="ECO:0007669"/>
    <property type="project" value="UniProtKB-SubCell"/>
</dbReference>
<feature type="transmembrane region" description="Helical" evidence="6">
    <location>
        <begin position="12"/>
        <end position="31"/>
    </location>
</feature>
<keyword evidence="6" id="KW-0812">Transmembrane</keyword>
<evidence type="ECO:0000256" key="1">
    <source>
        <dbReference type="ARBA" id="ARBA00004442"/>
    </source>
</evidence>
<dbReference type="EMBL" id="QRDL01000004">
    <property type="protein sequence ID" value="RED02800.1"/>
    <property type="molecule type" value="Genomic_DNA"/>
</dbReference>
<dbReference type="PROSITE" id="PS51123">
    <property type="entry name" value="OMPA_2"/>
    <property type="match status" value="1"/>
</dbReference>
<dbReference type="Gene3D" id="3.30.1330.60">
    <property type="entry name" value="OmpA-like domain"/>
    <property type="match status" value="1"/>
</dbReference>
<comment type="caution">
    <text evidence="8">The sequence shown here is derived from an EMBL/GenBank/DDBJ whole genome shotgun (WGS) entry which is preliminary data.</text>
</comment>
<reference evidence="8 9" key="1">
    <citation type="submission" date="2018-07" db="EMBL/GenBank/DDBJ databases">
        <title>Genome sequencing of rice bacterial endophytes.</title>
        <authorList>
            <person name="Venturi V."/>
        </authorList>
    </citation>
    <scope>NUCLEOTIDE SEQUENCE [LARGE SCALE GENOMIC DNA]</scope>
    <source>
        <strain evidence="8 9">AG1002</strain>
    </source>
</reference>
<feature type="region of interest" description="Disordered" evidence="5">
    <location>
        <begin position="262"/>
        <end position="297"/>
    </location>
</feature>
<dbReference type="PANTHER" id="PTHR30329:SF21">
    <property type="entry name" value="LIPOPROTEIN YIAD-RELATED"/>
    <property type="match status" value="1"/>
</dbReference>
<evidence type="ECO:0000313" key="8">
    <source>
        <dbReference type="EMBL" id="RED02800.1"/>
    </source>
</evidence>
<dbReference type="InterPro" id="IPR006665">
    <property type="entry name" value="OmpA-like"/>
</dbReference>
<keyword evidence="3" id="KW-0998">Cell outer membrane</keyword>
<dbReference type="Pfam" id="PF00691">
    <property type="entry name" value="OmpA"/>
    <property type="match status" value="1"/>
</dbReference>
<evidence type="ECO:0000256" key="6">
    <source>
        <dbReference type="SAM" id="Phobius"/>
    </source>
</evidence>
<dbReference type="RefSeq" id="WP_147302575.1">
    <property type="nucleotide sequence ID" value="NZ_QRDL01000004.1"/>
</dbReference>
<evidence type="ECO:0000256" key="5">
    <source>
        <dbReference type="SAM" id="MobiDB-lite"/>
    </source>
</evidence>
<feature type="transmembrane region" description="Helical" evidence="6">
    <location>
        <begin position="68"/>
        <end position="87"/>
    </location>
</feature>
<dbReference type="InterPro" id="IPR050330">
    <property type="entry name" value="Bact_OuterMem_StrucFunc"/>
</dbReference>
<dbReference type="PRINTS" id="PR01023">
    <property type="entry name" value="NAFLGMOTY"/>
</dbReference>
<name>A0A3D9EKI1_ECTOL</name>
<dbReference type="InterPro" id="IPR036737">
    <property type="entry name" value="OmpA-like_sf"/>
</dbReference>
<evidence type="ECO:0000259" key="7">
    <source>
        <dbReference type="PROSITE" id="PS51123"/>
    </source>
</evidence>
<evidence type="ECO:0000256" key="4">
    <source>
        <dbReference type="PROSITE-ProRule" id="PRU00473"/>
    </source>
</evidence>
<dbReference type="Proteomes" id="UP000256988">
    <property type="component" value="Unassembled WGS sequence"/>
</dbReference>
<feature type="domain" description="OmpA-like" evidence="7">
    <location>
        <begin position="123"/>
        <end position="240"/>
    </location>
</feature>
<dbReference type="InterPro" id="IPR006664">
    <property type="entry name" value="OMP_bac"/>
</dbReference>
<keyword evidence="6" id="KW-1133">Transmembrane helix</keyword>
<dbReference type="AlphaFoldDB" id="A0A3D9EKI1"/>
<dbReference type="SUPFAM" id="SSF103088">
    <property type="entry name" value="OmpA-like"/>
    <property type="match status" value="1"/>
</dbReference>
<accession>A0A3D9EKI1</accession>
<feature type="transmembrane region" description="Helical" evidence="6">
    <location>
        <begin position="43"/>
        <end position="62"/>
    </location>
</feature>
<dbReference type="CDD" id="cd07185">
    <property type="entry name" value="OmpA_C-like"/>
    <property type="match status" value="1"/>
</dbReference>
<protein>
    <submittedName>
        <fullName evidence="8">Outer membrane protein OmpA-like peptidoglycan-associated protein</fullName>
    </submittedName>
</protein>
<keyword evidence="2 4" id="KW-0472">Membrane</keyword>
<dbReference type="PROSITE" id="PS01068">
    <property type="entry name" value="OMPA_1"/>
    <property type="match status" value="1"/>
</dbReference>
<dbReference type="InterPro" id="IPR006690">
    <property type="entry name" value="OMPA-like_CS"/>
</dbReference>
<dbReference type="PRINTS" id="PR01021">
    <property type="entry name" value="OMPADOMAIN"/>
</dbReference>
<dbReference type="PANTHER" id="PTHR30329">
    <property type="entry name" value="STATOR ELEMENT OF FLAGELLAR MOTOR COMPLEX"/>
    <property type="match status" value="1"/>
</dbReference>
<sequence length="489" mass="50933">MSQASLLPSRPVRLAALAVAISLGVTGCATVDNFSSGQSRTVNCLAGGFLGAATGVAAAALAKGDGATLIAGAVVGASVGCGAALAYKNRLERLKQIAEQEKIPLQVETLQTAAATPSAAPQEAGLVAQIADEGMFPTGSAQLNDEGRRKLAKLASAYVGKEATPILIVGHTDATGTPAINQALSEQRARAVASILVEQGISRDRMYFQGAGASRPIADNSDPLERGKNRRVEIVELNDKAMLVKRINAEKNNAKYLAHGTATESVAKPESKKPAVATASSKTVKTADAEAPRQAKPSVAKIDFGGQPVASGDWKLGQALRPKSGGFTLISTAYAQVPMSSCQQDAPRVSGEVKSFATGAALSDHATREYLPGMNGRAWAGLVNGHLVTLSPVAVLRDNAALVKDPKVFVTQNYEKNKGGPSDAYTAVANTYEGEDAILYRVFLEQPEQAPVSCIDVVIKKTGDKSIDGDLFYDNGTKPYIATYAPVRG</sequence>
<comment type="subcellular location">
    <subcellularLocation>
        <location evidence="1">Cell outer membrane</location>
    </subcellularLocation>
</comment>
<gene>
    <name evidence="8" type="ORF">DFO60_2830</name>
</gene>
<evidence type="ECO:0000256" key="3">
    <source>
        <dbReference type="ARBA" id="ARBA00023237"/>
    </source>
</evidence>
<evidence type="ECO:0000313" key="9">
    <source>
        <dbReference type="Proteomes" id="UP000256988"/>
    </source>
</evidence>
<evidence type="ECO:0000256" key="2">
    <source>
        <dbReference type="ARBA" id="ARBA00023136"/>
    </source>
</evidence>